<keyword evidence="3" id="KW-0805">Transcription regulation</keyword>
<dbReference type="GO" id="GO:0005634">
    <property type="term" value="C:nucleus"/>
    <property type="evidence" value="ECO:0007669"/>
    <property type="project" value="UniProtKB-SubCell"/>
</dbReference>
<dbReference type="EnsemblPlants" id="AUR62025146-RA">
    <property type="protein sequence ID" value="AUR62025146-RA:cds"/>
    <property type="gene ID" value="AUR62025146"/>
</dbReference>
<dbReference type="PANTHER" id="PTHR47997">
    <property type="entry name" value="MYB DOMAIN PROTEIN 55"/>
    <property type="match status" value="1"/>
</dbReference>
<evidence type="ECO:0000256" key="3">
    <source>
        <dbReference type="ARBA" id="ARBA00023015"/>
    </source>
</evidence>
<evidence type="ECO:0000313" key="10">
    <source>
        <dbReference type="Proteomes" id="UP000596660"/>
    </source>
</evidence>
<evidence type="ECO:0000259" key="7">
    <source>
        <dbReference type="PROSITE" id="PS50090"/>
    </source>
</evidence>
<dbReference type="PROSITE" id="PS51294">
    <property type="entry name" value="HTH_MYB"/>
    <property type="match status" value="2"/>
</dbReference>
<reference evidence="9" key="1">
    <citation type="journal article" date="2017" name="Nature">
        <title>The genome of Chenopodium quinoa.</title>
        <authorList>
            <person name="Jarvis D.E."/>
            <person name="Ho Y.S."/>
            <person name="Lightfoot D.J."/>
            <person name="Schmoeckel S.M."/>
            <person name="Li B."/>
            <person name="Borm T.J.A."/>
            <person name="Ohyanagi H."/>
            <person name="Mineta K."/>
            <person name="Michell C.T."/>
            <person name="Saber N."/>
            <person name="Kharbatia N.M."/>
            <person name="Rupper R.R."/>
            <person name="Sharp A.R."/>
            <person name="Dally N."/>
            <person name="Boughton B.A."/>
            <person name="Woo Y.H."/>
            <person name="Gao G."/>
            <person name="Schijlen E.G.W.M."/>
            <person name="Guo X."/>
            <person name="Momin A.A."/>
            <person name="Negrao S."/>
            <person name="Al-Babili S."/>
            <person name="Gehring C."/>
            <person name="Roessner U."/>
            <person name="Jung C."/>
            <person name="Murphy K."/>
            <person name="Arold S.T."/>
            <person name="Gojobori T."/>
            <person name="van der Linden C.G."/>
            <person name="van Loo E.N."/>
            <person name="Jellen E.N."/>
            <person name="Maughan P.J."/>
            <person name="Tester M."/>
        </authorList>
    </citation>
    <scope>NUCLEOTIDE SEQUENCE [LARGE SCALE GENOMIC DNA]</scope>
    <source>
        <strain evidence="9">cv. PI 614886</strain>
    </source>
</reference>
<accession>A0A803M8C0</accession>
<keyword evidence="6" id="KW-0539">Nucleus</keyword>
<dbReference type="PANTHER" id="PTHR47997:SF28">
    <property type="entry name" value="TRANSCRIPTION FACTOR MYB15-LIKE"/>
    <property type="match status" value="1"/>
</dbReference>
<evidence type="ECO:0000256" key="1">
    <source>
        <dbReference type="ARBA" id="ARBA00004123"/>
    </source>
</evidence>
<dbReference type="InterPro" id="IPR017930">
    <property type="entry name" value="Myb_dom"/>
</dbReference>
<dbReference type="CDD" id="cd00167">
    <property type="entry name" value="SANT"/>
    <property type="match status" value="2"/>
</dbReference>
<feature type="domain" description="Myb-like" evidence="7">
    <location>
        <begin position="9"/>
        <end position="61"/>
    </location>
</feature>
<dbReference type="SMART" id="SM00717">
    <property type="entry name" value="SANT"/>
    <property type="match status" value="2"/>
</dbReference>
<dbReference type="Gramene" id="AUR62025146-RA">
    <property type="protein sequence ID" value="AUR62025146-RA:cds"/>
    <property type="gene ID" value="AUR62025146"/>
</dbReference>
<keyword evidence="10" id="KW-1185">Reference proteome</keyword>
<dbReference type="Pfam" id="PF00249">
    <property type="entry name" value="Myb_DNA-binding"/>
    <property type="match status" value="2"/>
</dbReference>
<reference evidence="9" key="2">
    <citation type="submission" date="2021-03" db="UniProtKB">
        <authorList>
            <consortium name="EnsemblPlants"/>
        </authorList>
    </citation>
    <scope>IDENTIFICATION</scope>
</reference>
<dbReference type="Gene3D" id="1.10.10.60">
    <property type="entry name" value="Homeodomain-like"/>
    <property type="match status" value="2"/>
</dbReference>
<dbReference type="OMA" id="WFHELIQ"/>
<dbReference type="Proteomes" id="UP000596660">
    <property type="component" value="Unplaced"/>
</dbReference>
<evidence type="ECO:0000256" key="6">
    <source>
        <dbReference type="ARBA" id="ARBA00023242"/>
    </source>
</evidence>
<evidence type="ECO:0000256" key="2">
    <source>
        <dbReference type="ARBA" id="ARBA00022737"/>
    </source>
</evidence>
<dbReference type="InterPro" id="IPR009057">
    <property type="entry name" value="Homeodomain-like_sf"/>
</dbReference>
<name>A0A803M8C0_CHEQI</name>
<keyword evidence="5" id="KW-0804">Transcription</keyword>
<sequence length="241" mass="27828">MVKKPVIDENGLKKGAWSPEEDNKLKSYIQRYGHWNWREIPKFAGLARCGKSCRLRWINYLRPNVKHGDFSKDEEDFIIKLHKQLGNRWSKIAASLPGRTDNEIKNYWHTQLKKRLSGNISQNSSSNSETVDTFCNTSTDHDRNDLASTADKTLCLSSLDSMGSALLDESFWTEPFALETSEQNYCDLDLSLLDEGMLLSPVTSYWEYMDFLYSFLQMLMAISNEDLMLAFNLHVCIYPNL</sequence>
<proteinExistence type="predicted"/>
<dbReference type="AlphaFoldDB" id="A0A803M8C0"/>
<evidence type="ECO:0000259" key="8">
    <source>
        <dbReference type="PROSITE" id="PS51294"/>
    </source>
</evidence>
<dbReference type="InterPro" id="IPR051953">
    <property type="entry name" value="Plant_SW-associated_TFs"/>
</dbReference>
<keyword evidence="2" id="KW-0677">Repeat</keyword>
<protein>
    <submittedName>
        <fullName evidence="9">Uncharacterized protein</fullName>
    </submittedName>
</protein>
<evidence type="ECO:0000313" key="9">
    <source>
        <dbReference type="EnsemblPlants" id="AUR62025146-RA:cds"/>
    </source>
</evidence>
<dbReference type="FunFam" id="1.10.10.60:FF:000001">
    <property type="entry name" value="MYB-related transcription factor"/>
    <property type="match status" value="1"/>
</dbReference>
<evidence type="ECO:0000256" key="5">
    <source>
        <dbReference type="ARBA" id="ARBA00023163"/>
    </source>
</evidence>
<dbReference type="PROSITE" id="PS50090">
    <property type="entry name" value="MYB_LIKE"/>
    <property type="match status" value="2"/>
</dbReference>
<evidence type="ECO:0000256" key="4">
    <source>
        <dbReference type="ARBA" id="ARBA00023125"/>
    </source>
</evidence>
<feature type="domain" description="HTH myb-type" evidence="8">
    <location>
        <begin position="9"/>
        <end position="61"/>
    </location>
</feature>
<feature type="domain" description="HTH myb-type" evidence="8">
    <location>
        <begin position="62"/>
        <end position="116"/>
    </location>
</feature>
<keyword evidence="4" id="KW-0238">DNA-binding</keyword>
<dbReference type="GO" id="GO:0003677">
    <property type="term" value="F:DNA binding"/>
    <property type="evidence" value="ECO:0007669"/>
    <property type="project" value="UniProtKB-KW"/>
</dbReference>
<feature type="domain" description="Myb-like" evidence="7">
    <location>
        <begin position="62"/>
        <end position="112"/>
    </location>
</feature>
<dbReference type="SUPFAM" id="SSF46689">
    <property type="entry name" value="Homeodomain-like"/>
    <property type="match status" value="1"/>
</dbReference>
<comment type="subcellular location">
    <subcellularLocation>
        <location evidence="1">Nucleus</location>
    </subcellularLocation>
</comment>
<organism evidence="9 10">
    <name type="scientific">Chenopodium quinoa</name>
    <name type="common">Quinoa</name>
    <dbReference type="NCBI Taxonomy" id="63459"/>
    <lineage>
        <taxon>Eukaryota</taxon>
        <taxon>Viridiplantae</taxon>
        <taxon>Streptophyta</taxon>
        <taxon>Embryophyta</taxon>
        <taxon>Tracheophyta</taxon>
        <taxon>Spermatophyta</taxon>
        <taxon>Magnoliopsida</taxon>
        <taxon>eudicotyledons</taxon>
        <taxon>Gunneridae</taxon>
        <taxon>Pentapetalae</taxon>
        <taxon>Caryophyllales</taxon>
        <taxon>Chenopodiaceae</taxon>
        <taxon>Chenopodioideae</taxon>
        <taxon>Atripliceae</taxon>
        <taxon>Chenopodium</taxon>
    </lineage>
</organism>
<dbReference type="InterPro" id="IPR001005">
    <property type="entry name" value="SANT/Myb"/>
</dbReference>